<feature type="compositionally biased region" description="Polar residues" evidence="1">
    <location>
        <begin position="116"/>
        <end position="126"/>
    </location>
</feature>
<feature type="compositionally biased region" description="Low complexity" evidence="1">
    <location>
        <begin position="26"/>
        <end position="44"/>
    </location>
</feature>
<keyword evidence="3" id="KW-1185">Reference proteome</keyword>
<dbReference type="EMBL" id="JBHMFI010000001">
    <property type="protein sequence ID" value="MFB9072634.1"/>
    <property type="molecule type" value="Genomic_DNA"/>
</dbReference>
<evidence type="ECO:0000256" key="1">
    <source>
        <dbReference type="SAM" id="MobiDB-lite"/>
    </source>
</evidence>
<dbReference type="Proteomes" id="UP001589575">
    <property type="component" value="Unassembled WGS sequence"/>
</dbReference>
<evidence type="ECO:0000313" key="2">
    <source>
        <dbReference type="EMBL" id="MFB9072634.1"/>
    </source>
</evidence>
<feature type="region of interest" description="Disordered" evidence="1">
    <location>
        <begin position="116"/>
        <end position="146"/>
    </location>
</feature>
<evidence type="ECO:0000313" key="3">
    <source>
        <dbReference type="Proteomes" id="UP001589575"/>
    </source>
</evidence>
<comment type="caution">
    <text evidence="2">The sequence shown here is derived from an EMBL/GenBank/DDBJ whole genome shotgun (WGS) entry which is preliminary data.</text>
</comment>
<name>A0ABV5G1V0_9MICC</name>
<organism evidence="2 3">
    <name type="scientific">Citricoccus parietis</name>
    <dbReference type="NCBI Taxonomy" id="592307"/>
    <lineage>
        <taxon>Bacteria</taxon>
        <taxon>Bacillati</taxon>
        <taxon>Actinomycetota</taxon>
        <taxon>Actinomycetes</taxon>
        <taxon>Micrococcales</taxon>
        <taxon>Micrococcaceae</taxon>
        <taxon>Citricoccus</taxon>
    </lineage>
</organism>
<gene>
    <name evidence="2" type="ORF">ACFFX0_16085</name>
</gene>
<protein>
    <submittedName>
        <fullName evidence="2">Uncharacterized protein</fullName>
    </submittedName>
</protein>
<accession>A0ABV5G1V0</accession>
<feature type="compositionally biased region" description="Basic and acidic residues" evidence="1">
    <location>
        <begin position="135"/>
        <end position="146"/>
    </location>
</feature>
<proteinExistence type="predicted"/>
<feature type="region of interest" description="Disordered" evidence="1">
    <location>
        <begin position="17"/>
        <end position="61"/>
    </location>
</feature>
<sequence>MTAWWWQWGWTRSLPSEPWTRGGVQSSSVSSSATVRTADATSRAPGCPGSSSTRSERSVAVQLGSSPTTVCPARTYGSRIATVRRSFSLAAVSCPVEISVSPQQACSPVDCPITSTSHPAASSTVRASAGISGERASEKESTHSTT</sequence>
<reference evidence="2 3" key="1">
    <citation type="submission" date="2024-09" db="EMBL/GenBank/DDBJ databases">
        <authorList>
            <person name="Sun Q."/>
            <person name="Mori K."/>
        </authorList>
    </citation>
    <scope>NUCLEOTIDE SEQUENCE [LARGE SCALE GENOMIC DNA]</scope>
    <source>
        <strain evidence="2 3">CCM 7609</strain>
    </source>
</reference>